<feature type="transmembrane region" description="Helical" evidence="8">
    <location>
        <begin position="376"/>
        <end position="394"/>
    </location>
</feature>
<feature type="transmembrane region" description="Helical" evidence="8">
    <location>
        <begin position="212"/>
        <end position="229"/>
    </location>
</feature>
<dbReference type="GO" id="GO:0140359">
    <property type="term" value="F:ABC-type transporter activity"/>
    <property type="evidence" value="ECO:0007669"/>
    <property type="project" value="InterPro"/>
</dbReference>
<dbReference type="AlphaFoldDB" id="A0A1Y6K204"/>
<evidence type="ECO:0000256" key="1">
    <source>
        <dbReference type="ARBA" id="ARBA00004651"/>
    </source>
</evidence>
<dbReference type="Proteomes" id="UP000195514">
    <property type="component" value="Chromosome I"/>
</dbReference>
<comment type="similarity">
    <text evidence="2">Belongs to the ABC-2 integral membrane protein family.</text>
</comment>
<dbReference type="OrthoDB" id="266913at2"/>
<organism evidence="10 11">
    <name type="scientific">Candidatus Brevifilum fermentans</name>
    <dbReference type="NCBI Taxonomy" id="1986204"/>
    <lineage>
        <taxon>Bacteria</taxon>
        <taxon>Bacillati</taxon>
        <taxon>Chloroflexota</taxon>
        <taxon>Anaerolineae</taxon>
        <taxon>Anaerolineales</taxon>
        <taxon>Anaerolineaceae</taxon>
        <taxon>Candidatus Brevifilum</taxon>
    </lineage>
</organism>
<evidence type="ECO:0000256" key="7">
    <source>
        <dbReference type="ARBA" id="ARBA00023136"/>
    </source>
</evidence>
<gene>
    <name evidence="10" type="ORF">CFX1CAM_0510</name>
</gene>
<keyword evidence="11" id="KW-1185">Reference proteome</keyword>
<dbReference type="Gene3D" id="3.40.1710.10">
    <property type="entry name" value="abc type-2 transporter like domain"/>
    <property type="match status" value="1"/>
</dbReference>
<keyword evidence="4" id="KW-1003">Cell membrane</keyword>
<keyword evidence="3" id="KW-0813">Transport</keyword>
<dbReference type="InterPro" id="IPR013525">
    <property type="entry name" value="ABC2_TM"/>
</dbReference>
<comment type="subcellular location">
    <subcellularLocation>
        <location evidence="1">Cell membrane</location>
        <topology evidence="1">Multi-pass membrane protein</topology>
    </subcellularLocation>
</comment>
<name>A0A1Y6K204_9CHLR</name>
<keyword evidence="7 8" id="KW-0472">Membrane</keyword>
<evidence type="ECO:0000256" key="4">
    <source>
        <dbReference type="ARBA" id="ARBA00022475"/>
    </source>
</evidence>
<feature type="domain" description="ABC transmembrane type-2" evidence="9">
    <location>
        <begin position="150"/>
        <end position="397"/>
    </location>
</feature>
<proteinExistence type="inferred from homology"/>
<evidence type="ECO:0000256" key="3">
    <source>
        <dbReference type="ARBA" id="ARBA00022448"/>
    </source>
</evidence>
<dbReference type="RefSeq" id="WP_157891655.1">
    <property type="nucleotide sequence ID" value="NZ_LT859958.1"/>
</dbReference>
<feature type="transmembrane region" description="Helical" evidence="8">
    <location>
        <begin position="249"/>
        <end position="275"/>
    </location>
</feature>
<dbReference type="EMBL" id="LT859958">
    <property type="protein sequence ID" value="SMX53576.1"/>
    <property type="molecule type" value="Genomic_DNA"/>
</dbReference>
<evidence type="ECO:0000256" key="8">
    <source>
        <dbReference type="SAM" id="Phobius"/>
    </source>
</evidence>
<dbReference type="PANTHER" id="PTHR30294">
    <property type="entry name" value="MEMBRANE COMPONENT OF ABC TRANSPORTER YHHJ-RELATED"/>
    <property type="match status" value="1"/>
</dbReference>
<evidence type="ECO:0000256" key="5">
    <source>
        <dbReference type="ARBA" id="ARBA00022692"/>
    </source>
</evidence>
<dbReference type="KEGG" id="abat:CFX1CAM_0510"/>
<dbReference type="GO" id="GO:0005886">
    <property type="term" value="C:plasma membrane"/>
    <property type="evidence" value="ECO:0007669"/>
    <property type="project" value="UniProtKB-SubCell"/>
</dbReference>
<feature type="transmembrane region" description="Helical" evidence="8">
    <location>
        <begin position="315"/>
        <end position="334"/>
    </location>
</feature>
<evidence type="ECO:0000259" key="9">
    <source>
        <dbReference type="PROSITE" id="PS51012"/>
    </source>
</evidence>
<sequence>MNKIWSIIRKDSLIRFTSPVEWMFFLILPVLFIFILSGGTGVPADSRLNLMTVDQANSTLSAALIAELEKSSSVKPLMTDLRKALDSFESRQAASVLIIPENFAVEALQQGQAELELKQQRNNLNALVQQQAVQTAAGRISSVMDIANKSVELAESLKPFASREARQMFFDESYAAAQNLLGSAPELVTALEGETEDPINYDPRANSTAGQMVTWVFIPLIGLSAMFALERTGGTLRRILVTPTSKALYISGTVLGQVLTALLQMAILIGFGALVMKINWLHAPLALLLVMLTSALAAAALGTMLGTFVKTEGQANGLSILIGMVMALLGGCWYPIELFPPLMRMAAKALPTYWAMTGFLNIAVRGQELSGVLFESAVLLGFALVFFVIGVWRFRYE</sequence>
<feature type="transmembrane region" description="Helical" evidence="8">
    <location>
        <begin position="287"/>
        <end position="309"/>
    </location>
</feature>
<evidence type="ECO:0000313" key="11">
    <source>
        <dbReference type="Proteomes" id="UP000195514"/>
    </source>
</evidence>
<accession>A0A1Y6K204</accession>
<dbReference type="InterPro" id="IPR047817">
    <property type="entry name" value="ABC2_TM_bact-type"/>
</dbReference>
<keyword evidence="6 8" id="KW-1133">Transmembrane helix</keyword>
<evidence type="ECO:0000313" key="10">
    <source>
        <dbReference type="EMBL" id="SMX53576.1"/>
    </source>
</evidence>
<reference evidence="11" key="1">
    <citation type="submission" date="2017-05" db="EMBL/GenBank/DDBJ databases">
        <authorList>
            <person name="Kirkegaard R."/>
            <person name="Mcilroy J S."/>
        </authorList>
    </citation>
    <scope>NUCLEOTIDE SEQUENCE [LARGE SCALE GENOMIC DNA]</scope>
</reference>
<feature type="transmembrane region" description="Helical" evidence="8">
    <location>
        <begin position="22"/>
        <end position="42"/>
    </location>
</feature>
<keyword evidence="5 8" id="KW-0812">Transmembrane</keyword>
<dbReference type="PANTHER" id="PTHR30294:SF38">
    <property type="entry name" value="TRANSPORT PERMEASE PROTEIN"/>
    <property type="match status" value="1"/>
</dbReference>
<evidence type="ECO:0000256" key="2">
    <source>
        <dbReference type="ARBA" id="ARBA00007783"/>
    </source>
</evidence>
<dbReference type="PROSITE" id="PS51012">
    <property type="entry name" value="ABC_TM2"/>
    <property type="match status" value="1"/>
</dbReference>
<protein>
    <submittedName>
        <fullName evidence="10">Putative ABC transporter permease protein</fullName>
    </submittedName>
</protein>
<evidence type="ECO:0000256" key="6">
    <source>
        <dbReference type="ARBA" id="ARBA00022989"/>
    </source>
</evidence>
<dbReference type="Pfam" id="PF12698">
    <property type="entry name" value="ABC2_membrane_3"/>
    <property type="match status" value="1"/>
</dbReference>
<dbReference type="InterPro" id="IPR051449">
    <property type="entry name" value="ABC-2_transporter_component"/>
</dbReference>